<evidence type="ECO:0000313" key="4">
    <source>
        <dbReference type="Proteomes" id="UP001610563"/>
    </source>
</evidence>
<comment type="caution">
    <text evidence="3">The sequence shown here is derived from an EMBL/GenBank/DDBJ whole genome shotgun (WGS) entry which is preliminary data.</text>
</comment>
<protein>
    <recommendedName>
        <fullName evidence="2">Nephrocystin 3-like N-terminal domain-containing protein</fullName>
    </recommendedName>
</protein>
<dbReference type="SUPFAM" id="SSF52540">
    <property type="entry name" value="P-loop containing nucleoside triphosphate hydrolases"/>
    <property type="match status" value="1"/>
</dbReference>
<keyword evidence="1" id="KW-0677">Repeat</keyword>
<dbReference type="EMBL" id="JBFTWV010000010">
    <property type="protein sequence ID" value="KAL2798873.1"/>
    <property type="molecule type" value="Genomic_DNA"/>
</dbReference>
<dbReference type="InterPro" id="IPR027417">
    <property type="entry name" value="P-loop_NTPase"/>
</dbReference>
<dbReference type="Gene3D" id="3.40.50.300">
    <property type="entry name" value="P-loop containing nucleotide triphosphate hydrolases"/>
    <property type="match status" value="1"/>
</dbReference>
<accession>A0ABR4GIK7</accession>
<name>A0ABR4GIK7_9EURO</name>
<keyword evidence="4" id="KW-1185">Reference proteome</keyword>
<feature type="domain" description="Nephrocystin 3-like N-terminal" evidence="2">
    <location>
        <begin position="213"/>
        <end position="369"/>
    </location>
</feature>
<evidence type="ECO:0000256" key="1">
    <source>
        <dbReference type="ARBA" id="ARBA00022737"/>
    </source>
</evidence>
<reference evidence="3 4" key="1">
    <citation type="submission" date="2024-07" db="EMBL/GenBank/DDBJ databases">
        <title>Section-level genome sequencing and comparative genomics of Aspergillus sections Usti and Cavernicolus.</title>
        <authorList>
            <consortium name="Lawrence Berkeley National Laboratory"/>
            <person name="Nybo J.L."/>
            <person name="Vesth T.C."/>
            <person name="Theobald S."/>
            <person name="Frisvad J.C."/>
            <person name="Larsen T.O."/>
            <person name="Kjaerboelling I."/>
            <person name="Rothschild-Mancinelli K."/>
            <person name="Lyhne E.K."/>
            <person name="Kogle M.E."/>
            <person name="Barry K."/>
            <person name="Clum A."/>
            <person name="Na H."/>
            <person name="Ledsgaard L."/>
            <person name="Lin J."/>
            <person name="Lipzen A."/>
            <person name="Kuo A."/>
            <person name="Riley R."/>
            <person name="Mondo S."/>
            <person name="Labutti K."/>
            <person name="Haridas S."/>
            <person name="Pangalinan J."/>
            <person name="Salamov A.A."/>
            <person name="Simmons B.A."/>
            <person name="Magnuson J.K."/>
            <person name="Chen J."/>
            <person name="Drula E."/>
            <person name="Henrissat B."/>
            <person name="Wiebenga A."/>
            <person name="Lubbers R.J."/>
            <person name="Gomes A.C."/>
            <person name="Makela M.R."/>
            <person name="Stajich J."/>
            <person name="Grigoriev I.V."/>
            <person name="Mortensen U.H."/>
            <person name="De Vries R.P."/>
            <person name="Baker S.E."/>
            <person name="Andersen M.R."/>
        </authorList>
    </citation>
    <scope>NUCLEOTIDE SEQUENCE [LARGE SCALE GENOMIC DNA]</scope>
    <source>
        <strain evidence="3 4">CBS 209.92</strain>
    </source>
</reference>
<proteinExistence type="predicted"/>
<gene>
    <name evidence="3" type="ORF">BJX66DRAFT_13339</name>
</gene>
<dbReference type="Proteomes" id="UP001610563">
    <property type="component" value="Unassembled WGS sequence"/>
</dbReference>
<organism evidence="3 4">
    <name type="scientific">Aspergillus keveii</name>
    <dbReference type="NCBI Taxonomy" id="714993"/>
    <lineage>
        <taxon>Eukaryota</taxon>
        <taxon>Fungi</taxon>
        <taxon>Dikarya</taxon>
        <taxon>Ascomycota</taxon>
        <taxon>Pezizomycotina</taxon>
        <taxon>Eurotiomycetes</taxon>
        <taxon>Eurotiomycetidae</taxon>
        <taxon>Eurotiales</taxon>
        <taxon>Aspergillaceae</taxon>
        <taxon>Aspergillus</taxon>
        <taxon>Aspergillus subgen. Nidulantes</taxon>
    </lineage>
</organism>
<dbReference type="PANTHER" id="PTHR10039">
    <property type="entry name" value="AMELOGENIN"/>
    <property type="match status" value="1"/>
</dbReference>
<dbReference type="Pfam" id="PF24883">
    <property type="entry name" value="NPHP3_N"/>
    <property type="match status" value="1"/>
</dbReference>
<evidence type="ECO:0000313" key="3">
    <source>
        <dbReference type="EMBL" id="KAL2798873.1"/>
    </source>
</evidence>
<sequence>MSDIQPVRGLLHQATQSVRTVVRCLHNGRDVQGASQRAIMLLVDIQDFLFRLKDRITWGKEQWLVESRRLAALAEVLACFSSTMQSLELYFQPGGVGVAYYRKSLLERTFLPRLEQYKVMFLLSMQPDSSERAFLDKKIRATLKSWVDVESGRFQLSSELHNLASVDLLIESPDFTGPRVDLRFEERILGITSQLVSEHFISLADLCNRRLQGTGEWIFDDPQYKQWLLGATKTLYCVGLPGAGKTFLSAAIIDSLQRTFTSPDVATVFIFCQEEKGSEQTTLDLLQKILAQLVYRRRSPSYASSSLYHSEYTMQGKASPKVYQNAIRAEVDRFSKVFFIIDGLDMLSDKERFLARLQKLPDQVQLLVTLREITQLGGASYVRVLAPPEDIHKYAVSRIQSDQHLTDLLLDGNSDSELYQSVISMVAEKCHGVYVSCSTKENIVTELGLHSLISQVSAGKDTP</sequence>
<dbReference type="PANTHER" id="PTHR10039:SF15">
    <property type="entry name" value="NACHT DOMAIN-CONTAINING PROTEIN"/>
    <property type="match status" value="1"/>
</dbReference>
<dbReference type="InterPro" id="IPR056884">
    <property type="entry name" value="NPHP3-like_N"/>
</dbReference>
<evidence type="ECO:0000259" key="2">
    <source>
        <dbReference type="Pfam" id="PF24883"/>
    </source>
</evidence>